<gene>
    <name evidence="1" type="ORF">SDC9_136783</name>
</gene>
<proteinExistence type="predicted"/>
<sequence length="56" mass="5942">MLFGRNLGEVDQVEMLFQELLGLSFGLASVIEDVQGGEILVFGIDPVACKSAAKSV</sequence>
<dbReference type="EMBL" id="VSSQ01037065">
    <property type="protein sequence ID" value="MPM89671.1"/>
    <property type="molecule type" value="Genomic_DNA"/>
</dbReference>
<reference evidence="1" key="1">
    <citation type="submission" date="2019-08" db="EMBL/GenBank/DDBJ databases">
        <authorList>
            <person name="Kucharzyk K."/>
            <person name="Murdoch R.W."/>
            <person name="Higgins S."/>
            <person name="Loffler F."/>
        </authorList>
    </citation>
    <scope>NUCLEOTIDE SEQUENCE</scope>
</reference>
<organism evidence="1">
    <name type="scientific">bioreactor metagenome</name>
    <dbReference type="NCBI Taxonomy" id="1076179"/>
    <lineage>
        <taxon>unclassified sequences</taxon>
        <taxon>metagenomes</taxon>
        <taxon>ecological metagenomes</taxon>
    </lineage>
</organism>
<comment type="caution">
    <text evidence="1">The sequence shown here is derived from an EMBL/GenBank/DDBJ whole genome shotgun (WGS) entry which is preliminary data.</text>
</comment>
<accession>A0A645DK96</accession>
<dbReference type="AlphaFoldDB" id="A0A645DK96"/>
<protein>
    <submittedName>
        <fullName evidence="1">Uncharacterized protein</fullName>
    </submittedName>
</protein>
<name>A0A645DK96_9ZZZZ</name>
<evidence type="ECO:0000313" key="1">
    <source>
        <dbReference type="EMBL" id="MPM89671.1"/>
    </source>
</evidence>